<protein>
    <submittedName>
        <fullName evidence="1">Uncharacterized protein</fullName>
    </submittedName>
</protein>
<dbReference type="EMBL" id="AESD01000488">
    <property type="protein sequence ID" value="EHJ12019.1"/>
    <property type="molecule type" value="Genomic_DNA"/>
</dbReference>
<organism evidence="1 2">
    <name type="scientific">Crocosphaera watsonii WH 0003</name>
    <dbReference type="NCBI Taxonomy" id="423471"/>
    <lineage>
        <taxon>Bacteria</taxon>
        <taxon>Bacillati</taxon>
        <taxon>Cyanobacteriota</taxon>
        <taxon>Cyanophyceae</taxon>
        <taxon>Oscillatoriophycideae</taxon>
        <taxon>Chroococcales</taxon>
        <taxon>Aphanothecaceae</taxon>
        <taxon>Crocosphaera</taxon>
    </lineage>
</organism>
<evidence type="ECO:0000313" key="2">
    <source>
        <dbReference type="Proteomes" id="UP000003477"/>
    </source>
</evidence>
<dbReference type="GeneID" id="88766834"/>
<proteinExistence type="predicted"/>
<name>G5J723_CROWT</name>
<sequence length="85" mass="9656">MGTLFNQSPRAYCKVEISDIDNFLENAVRLAEKYHINVSDVIAAKSALEQERSNNLYVKNGDTFDEQMAGFGELIQELNRVMEPD</sequence>
<gene>
    <name evidence="1" type="ORF">CWATWH0003_3264</name>
</gene>
<accession>G5J723</accession>
<comment type="caution">
    <text evidence="1">The sequence shown here is derived from an EMBL/GenBank/DDBJ whole genome shotgun (WGS) entry which is preliminary data.</text>
</comment>
<dbReference type="Proteomes" id="UP000003477">
    <property type="component" value="Unassembled WGS sequence"/>
</dbReference>
<evidence type="ECO:0000313" key="1">
    <source>
        <dbReference type="EMBL" id="EHJ12019.1"/>
    </source>
</evidence>
<dbReference type="PATRIC" id="fig|423471.3.peg.3069"/>
<reference evidence="1 2" key="1">
    <citation type="journal article" date="2011" name="Front. Microbiol.">
        <title>Two Strains of Crocosphaera watsonii with Highly Conserved Genomes are Distinguished by Strain-Specific Features.</title>
        <authorList>
            <person name="Bench S.R."/>
            <person name="Ilikchyan I.N."/>
            <person name="Tripp H.J."/>
            <person name="Zehr J.P."/>
        </authorList>
    </citation>
    <scope>NUCLEOTIDE SEQUENCE [LARGE SCALE GENOMIC DNA]</scope>
    <source>
        <strain evidence="1 2">WH 0003</strain>
    </source>
</reference>
<dbReference type="RefSeq" id="WP_007311344.1">
    <property type="nucleotide sequence ID" value="NZ_AESD01000488.1"/>
</dbReference>
<dbReference type="AlphaFoldDB" id="G5J723"/>